<feature type="domain" description="GST N-terminal" evidence="1">
    <location>
        <begin position="51"/>
        <end position="128"/>
    </location>
</feature>
<dbReference type="InterPro" id="IPR004045">
    <property type="entry name" value="Glutathione_S-Trfase_N"/>
</dbReference>
<gene>
    <name evidence="2" type="ORF">AT959_15225</name>
</gene>
<dbReference type="Pfam" id="PF13417">
    <property type="entry name" value="GST_N_3"/>
    <property type="match status" value="1"/>
</dbReference>
<dbReference type="RefSeq" id="WP_066884714.1">
    <property type="nucleotide sequence ID" value="NZ_LODL01000035.1"/>
</dbReference>
<organism evidence="2 3">
    <name type="scientific">Dechloromonas denitrificans</name>
    <dbReference type="NCBI Taxonomy" id="281362"/>
    <lineage>
        <taxon>Bacteria</taxon>
        <taxon>Pseudomonadati</taxon>
        <taxon>Pseudomonadota</taxon>
        <taxon>Betaproteobacteria</taxon>
        <taxon>Rhodocyclales</taxon>
        <taxon>Azonexaceae</taxon>
        <taxon>Dechloromonas</taxon>
    </lineage>
</organism>
<evidence type="ECO:0000259" key="1">
    <source>
        <dbReference type="Pfam" id="PF13417"/>
    </source>
</evidence>
<dbReference type="EMBL" id="LODL01000035">
    <property type="protein sequence ID" value="KXB29321.1"/>
    <property type="molecule type" value="Genomic_DNA"/>
</dbReference>
<dbReference type="STRING" id="281362.AT959_15225"/>
<reference evidence="2 3" key="1">
    <citation type="submission" date="2015-12" db="EMBL/GenBank/DDBJ databases">
        <title>Nitrous oxide reduction kinetics distinguish bacteria harboring typical versus atypical NosZ.</title>
        <authorList>
            <person name="Yoon S."/>
            <person name="Nissen S."/>
            <person name="Park D."/>
            <person name="Sanford R.A."/>
            <person name="Loeffler F.E."/>
        </authorList>
    </citation>
    <scope>NUCLEOTIDE SEQUENCE [LARGE SCALE GENOMIC DNA]</scope>
    <source>
        <strain evidence="2 3">ATCC BAA-841</strain>
    </source>
</reference>
<dbReference type="PROSITE" id="PS51354">
    <property type="entry name" value="GLUTAREDOXIN_2"/>
    <property type="match status" value="1"/>
</dbReference>
<dbReference type="Proteomes" id="UP000070186">
    <property type="component" value="Unassembled WGS sequence"/>
</dbReference>
<proteinExistence type="predicted"/>
<dbReference type="InterPro" id="IPR036249">
    <property type="entry name" value="Thioredoxin-like_sf"/>
</dbReference>
<evidence type="ECO:0000313" key="2">
    <source>
        <dbReference type="EMBL" id="KXB29321.1"/>
    </source>
</evidence>
<protein>
    <submittedName>
        <fullName evidence="2">Glutaredoxin</fullName>
    </submittedName>
</protein>
<name>A0A133XEH3_9RHOO</name>
<keyword evidence="3" id="KW-1185">Reference proteome</keyword>
<evidence type="ECO:0000313" key="3">
    <source>
        <dbReference type="Proteomes" id="UP000070186"/>
    </source>
</evidence>
<dbReference type="AlphaFoldDB" id="A0A133XEH3"/>
<dbReference type="SUPFAM" id="SSF52833">
    <property type="entry name" value="Thioredoxin-like"/>
    <property type="match status" value="1"/>
</dbReference>
<dbReference type="Gene3D" id="3.40.30.10">
    <property type="entry name" value="Glutaredoxin"/>
    <property type="match status" value="1"/>
</dbReference>
<sequence>MKIIIRSFFKLLRLVLGPFMLLGELLTRPRGIVRAPAAQAAVDQQCGELALYQYKTCPFCIKVRQEMRRLALSVETRDAQHEGENRAALLAGGGQTKVPCLKISNAAGQTQWLYESGEIIAYLRQRFATA</sequence>
<comment type="caution">
    <text evidence="2">The sequence shown here is derived from an EMBL/GenBank/DDBJ whole genome shotgun (WGS) entry which is preliminary data.</text>
</comment>
<accession>A0A133XEH3</accession>